<reference evidence="3" key="1">
    <citation type="journal article" date="2021" name="PLoS Biol.">
        <title>Systematic exploration of Escherichia coli phage-host interactions with the BASEL phage collection.</title>
        <authorList>
            <person name="Maffei E."/>
            <person name="Shaidullina A."/>
            <person name="Burkolter M."/>
            <person name="Heyer Y."/>
            <person name="Estermann F."/>
            <person name="Druelle V."/>
            <person name="Sauer P."/>
            <person name="Willi L."/>
            <person name="Michaelis S."/>
            <person name="Hilbi H."/>
            <person name="Thaler D.S."/>
            <person name="Harms A."/>
        </authorList>
    </citation>
    <scope>NUCLEOTIDE SEQUENCE [LARGE SCALE GENOMIC DNA]</scope>
    <source>
        <strain evidence="3">Bas27</strain>
    </source>
</reference>
<accession>A0AAE7VZW9</accession>
<gene>
    <name evidence="2" type="ORF">bas27_0147</name>
</gene>
<organism evidence="2 3">
    <name type="scientific">Escherichia phage TrudiGerster</name>
    <dbReference type="NCBI Taxonomy" id="2851991"/>
    <lineage>
        <taxon>Viruses</taxon>
        <taxon>Duplodnaviria</taxon>
        <taxon>Heunggongvirae</taxon>
        <taxon>Uroviricota</taxon>
        <taxon>Caudoviricetes</taxon>
        <taxon>Demerecviridae</taxon>
        <taxon>Markadamsvirinae</taxon>
        <taxon>Epseptimavirus</taxon>
        <taxon>Epseptimavirus trudigerster</taxon>
    </lineage>
</organism>
<keyword evidence="3" id="KW-1185">Reference proteome</keyword>
<dbReference type="EMBL" id="MZ501108">
    <property type="protein sequence ID" value="QXV85186.1"/>
    <property type="molecule type" value="Genomic_DNA"/>
</dbReference>
<dbReference type="Pfam" id="PF13392">
    <property type="entry name" value="HNH_3"/>
    <property type="match status" value="1"/>
</dbReference>
<feature type="domain" description="HNH nuclease" evidence="1">
    <location>
        <begin position="53"/>
        <end position="96"/>
    </location>
</feature>
<dbReference type="InterPro" id="IPR003615">
    <property type="entry name" value="HNH_nuc"/>
</dbReference>
<evidence type="ECO:0000313" key="3">
    <source>
        <dbReference type="Proteomes" id="UP000828574"/>
    </source>
</evidence>
<dbReference type="Proteomes" id="UP000828574">
    <property type="component" value="Segment"/>
</dbReference>
<dbReference type="RefSeq" id="YP_011992282.1">
    <property type="nucleotide sequence ID" value="NC_105114.1"/>
</dbReference>
<dbReference type="GO" id="GO:0004519">
    <property type="term" value="F:endonuclease activity"/>
    <property type="evidence" value="ECO:0007669"/>
    <property type="project" value="UniProtKB-KW"/>
</dbReference>
<keyword evidence="2" id="KW-0540">Nuclease</keyword>
<protein>
    <submittedName>
        <fullName evidence="2">Homing endonuclease</fullName>
    </submittedName>
</protein>
<dbReference type="Gene3D" id="3.90.75.20">
    <property type="match status" value="1"/>
</dbReference>
<evidence type="ECO:0000259" key="1">
    <source>
        <dbReference type="Pfam" id="PF13392"/>
    </source>
</evidence>
<keyword evidence="2" id="KW-0378">Hydrolase</keyword>
<dbReference type="SUPFAM" id="SSF54060">
    <property type="entry name" value="His-Me finger endonucleases"/>
    <property type="match status" value="1"/>
</dbReference>
<keyword evidence="2" id="KW-0255">Endonuclease</keyword>
<dbReference type="InterPro" id="IPR044925">
    <property type="entry name" value="His-Me_finger_sf"/>
</dbReference>
<name>A0AAE7VZW9_9CAUD</name>
<proteinExistence type="predicted"/>
<evidence type="ECO:0000313" key="2">
    <source>
        <dbReference type="EMBL" id="QXV85186.1"/>
    </source>
</evidence>
<sequence length="175" mass="20333">MITQERLKELLEYNPETGQFTNKILRGRLKVGAFAGTLRSDGYIQIRLDKKAYYAQQLAFLYMTGILPEEVDHINRIRSDNRWVNLRESNRQENSRNRKSTSNSGYLGVSWNTKAQKWQVMVRNSTGNNIFGGYFNYEDLDYAVAKANGLRLELHGTLAVIEEFSGFPQERERRT</sequence>
<dbReference type="GeneID" id="300968914"/>